<dbReference type="EMBL" id="SKCS01001086">
    <property type="protein sequence ID" value="TNN04718.1"/>
    <property type="molecule type" value="Genomic_DNA"/>
</dbReference>
<keyword evidence="2" id="KW-1185">Reference proteome</keyword>
<dbReference type="Proteomes" id="UP000311919">
    <property type="component" value="Unassembled WGS sequence"/>
</dbReference>
<comment type="caution">
    <text evidence="1">The sequence shown here is derived from an EMBL/GenBank/DDBJ whole genome shotgun (WGS) entry which is preliminary data.</text>
</comment>
<name>A0A4Z2CKG9_SCHJA</name>
<evidence type="ECO:0000313" key="1">
    <source>
        <dbReference type="EMBL" id="TNN04718.1"/>
    </source>
</evidence>
<organism evidence="1 2">
    <name type="scientific">Schistosoma japonicum</name>
    <name type="common">Blood fluke</name>
    <dbReference type="NCBI Taxonomy" id="6182"/>
    <lineage>
        <taxon>Eukaryota</taxon>
        <taxon>Metazoa</taxon>
        <taxon>Spiralia</taxon>
        <taxon>Lophotrochozoa</taxon>
        <taxon>Platyhelminthes</taxon>
        <taxon>Trematoda</taxon>
        <taxon>Digenea</taxon>
        <taxon>Strigeidida</taxon>
        <taxon>Schistosomatoidea</taxon>
        <taxon>Schistosomatidae</taxon>
        <taxon>Schistosoma</taxon>
    </lineage>
</organism>
<dbReference type="AlphaFoldDB" id="A0A4Z2CKG9"/>
<evidence type="ECO:0000313" key="2">
    <source>
        <dbReference type="Proteomes" id="UP000311919"/>
    </source>
</evidence>
<reference evidence="1 2" key="1">
    <citation type="submission" date="2019-03" db="EMBL/GenBank/DDBJ databases">
        <title>An improved genome assembly of the fluke Schistosoma japonicum.</title>
        <authorList>
            <person name="Hu W."/>
            <person name="Luo F."/>
            <person name="Yin M."/>
            <person name="Mo X."/>
            <person name="Sun C."/>
            <person name="Wu Q."/>
            <person name="Zhu B."/>
            <person name="Xiang M."/>
            <person name="Wang J."/>
            <person name="Wang Y."/>
            <person name="Zhang T."/>
            <person name="Xu B."/>
            <person name="Zheng H."/>
            <person name="Feng Z."/>
        </authorList>
    </citation>
    <scope>NUCLEOTIDE SEQUENCE [LARGE SCALE GENOMIC DNA]</scope>
    <source>
        <strain evidence="1">HuSjv2</strain>
        <tissue evidence="1">Worms</tissue>
    </source>
</reference>
<accession>A0A4Z2CKG9</accession>
<protein>
    <submittedName>
        <fullName evidence="1">Uncharacterized protein</fullName>
    </submittedName>
</protein>
<proteinExistence type="predicted"/>
<sequence>MTSRAGMMPGKFTLPGSRRWQRWESASAAEAMRVLEFIPLQQQRFRKPKSPPLLQPLGAIKVPSRMPCMKY</sequence>
<gene>
    <name evidence="1" type="ORF">EWB00_000351</name>
</gene>